<keyword evidence="4" id="KW-1185">Reference proteome</keyword>
<reference evidence="2 4" key="2">
    <citation type="submission" date="2018-11" db="EMBL/GenBank/DDBJ databases">
        <authorList>
            <consortium name="Pathogen Informatics"/>
        </authorList>
    </citation>
    <scope>NUCLEOTIDE SEQUENCE [LARGE SCALE GENOMIC DNA]</scope>
</reference>
<evidence type="ECO:0000313" key="4">
    <source>
        <dbReference type="Proteomes" id="UP000274756"/>
    </source>
</evidence>
<protein>
    <submittedName>
        <fullName evidence="5">Remorin_C domain-containing protein</fullName>
    </submittedName>
</protein>
<name>A0A0N4UEG2_DRAME</name>
<dbReference type="EMBL" id="UYYG01001180">
    <property type="protein sequence ID" value="VDN59387.1"/>
    <property type="molecule type" value="Genomic_DNA"/>
</dbReference>
<dbReference type="AlphaFoldDB" id="A0A0N4UEG2"/>
<proteinExistence type="predicted"/>
<feature type="coiled-coil region" evidence="1">
    <location>
        <begin position="170"/>
        <end position="231"/>
    </location>
</feature>
<evidence type="ECO:0000313" key="2">
    <source>
        <dbReference type="EMBL" id="VDN59387.1"/>
    </source>
</evidence>
<dbReference type="Proteomes" id="UP000038040">
    <property type="component" value="Unplaced"/>
</dbReference>
<dbReference type="PANTHER" id="PTHR22084:SF1">
    <property type="entry name" value="BZIP DOMAIN-CONTAINING PROTEIN-RELATED"/>
    <property type="match status" value="1"/>
</dbReference>
<accession>A0A0N4UEG2</accession>
<keyword evidence="1" id="KW-0175">Coiled coil</keyword>
<dbReference type="OrthoDB" id="10550789at2759"/>
<gene>
    <name evidence="2" type="ORF">DME_LOCUS9360</name>
</gene>
<organism evidence="3 5">
    <name type="scientific">Dracunculus medinensis</name>
    <name type="common">Guinea worm</name>
    <dbReference type="NCBI Taxonomy" id="318479"/>
    <lineage>
        <taxon>Eukaryota</taxon>
        <taxon>Metazoa</taxon>
        <taxon>Ecdysozoa</taxon>
        <taxon>Nematoda</taxon>
        <taxon>Chromadorea</taxon>
        <taxon>Rhabditida</taxon>
        <taxon>Spirurina</taxon>
        <taxon>Dracunculoidea</taxon>
        <taxon>Dracunculidae</taxon>
        <taxon>Dracunculus</taxon>
    </lineage>
</organism>
<dbReference type="WBParaSite" id="DME_0000576701-mRNA-1">
    <property type="protein sequence ID" value="DME_0000576701-mRNA-1"/>
    <property type="gene ID" value="DME_0000576701"/>
</dbReference>
<evidence type="ECO:0000313" key="3">
    <source>
        <dbReference type="Proteomes" id="UP000038040"/>
    </source>
</evidence>
<evidence type="ECO:0000256" key="1">
    <source>
        <dbReference type="SAM" id="Coils"/>
    </source>
</evidence>
<dbReference type="Proteomes" id="UP000274756">
    <property type="component" value="Unassembled WGS sequence"/>
</dbReference>
<dbReference type="PANTHER" id="PTHR22084">
    <property type="entry name" value="GEX INTERACTING PROTEIN PROTEIN 4"/>
    <property type="match status" value="1"/>
</dbReference>
<sequence length="244" mass="28688">MFIRSRSGISVREGDTEFWSATVSRISNRSANSEVKEYIQSTDTKISEWEPSIVAHIQENEEETNAWIRYLAMEEFPEFSSMNCTVNKEMTVAEYLIVSTASQPSSSFRSVLHQTEYLPSNLSNSFLEQENVNEKETRQRLIRERQVQAARKRREEMSPLEMQQLKARWAETARRRRENMSEEKRQLQKAKWAEAARRRYYRMSIEERRQLGARQTERKRLKRQIAAAEAAKLKTSVPGKKDSV</sequence>
<evidence type="ECO:0000313" key="5">
    <source>
        <dbReference type="WBParaSite" id="DME_0000576701-mRNA-1"/>
    </source>
</evidence>
<reference evidence="5" key="1">
    <citation type="submission" date="2017-02" db="UniProtKB">
        <authorList>
            <consortium name="WormBaseParasite"/>
        </authorList>
    </citation>
    <scope>IDENTIFICATION</scope>
</reference>